<dbReference type="PANTHER" id="PTHR33881">
    <property type="entry name" value="NEUROGENIC LOCUS NOTCH-LIKE PROTEIN"/>
    <property type="match status" value="1"/>
</dbReference>
<comment type="caution">
    <text evidence="1">Lacks conserved residue(s) required for the propagation of feature annotation.</text>
</comment>
<evidence type="ECO:0000313" key="5">
    <source>
        <dbReference type="EMBL" id="KAG2549000.1"/>
    </source>
</evidence>
<keyword evidence="1" id="KW-1015">Disulfide bond</keyword>
<reference evidence="5" key="1">
    <citation type="submission" date="2020-05" db="EMBL/GenBank/DDBJ databases">
        <title>WGS assembly of Panicum virgatum.</title>
        <authorList>
            <person name="Lovell J.T."/>
            <person name="Jenkins J."/>
            <person name="Shu S."/>
            <person name="Juenger T.E."/>
            <person name="Schmutz J."/>
        </authorList>
    </citation>
    <scope>NUCLEOTIDE SEQUENCE</scope>
    <source>
        <strain evidence="5">AP13</strain>
    </source>
</reference>
<feature type="compositionally biased region" description="Pro residues" evidence="2">
    <location>
        <begin position="156"/>
        <end position="168"/>
    </location>
</feature>
<evidence type="ECO:0000259" key="4">
    <source>
        <dbReference type="PROSITE" id="PS50026"/>
    </source>
</evidence>
<feature type="signal peptide" evidence="3">
    <location>
        <begin position="1"/>
        <end position="35"/>
    </location>
</feature>
<evidence type="ECO:0000313" key="6">
    <source>
        <dbReference type="Proteomes" id="UP000823388"/>
    </source>
</evidence>
<feature type="domain" description="EGF-like" evidence="4">
    <location>
        <begin position="95"/>
        <end position="133"/>
    </location>
</feature>
<keyword evidence="1" id="KW-0245">EGF-like domain</keyword>
<evidence type="ECO:0000256" key="3">
    <source>
        <dbReference type="SAM" id="SignalP"/>
    </source>
</evidence>
<dbReference type="PANTHER" id="PTHR33881:SF14">
    <property type="entry name" value="EGF-LIKE DOMAIN-CONTAINING PROTEIN"/>
    <property type="match status" value="1"/>
</dbReference>
<dbReference type="InterPro" id="IPR000742">
    <property type="entry name" value="EGF"/>
</dbReference>
<dbReference type="Proteomes" id="UP000823388">
    <property type="component" value="Chromosome 9K"/>
</dbReference>
<gene>
    <name evidence="5" type="ORF">PVAP13_9KG196200</name>
</gene>
<dbReference type="EMBL" id="CM029053">
    <property type="protein sequence ID" value="KAG2549000.1"/>
    <property type="molecule type" value="Genomic_DNA"/>
</dbReference>
<comment type="caution">
    <text evidence="5">The sequence shown here is derived from an EMBL/GenBank/DDBJ whole genome shotgun (WGS) entry which is preliminary data.</text>
</comment>
<protein>
    <recommendedName>
        <fullName evidence="4">EGF-like domain-containing protein</fullName>
    </recommendedName>
</protein>
<proteinExistence type="predicted"/>
<organism evidence="5 6">
    <name type="scientific">Panicum virgatum</name>
    <name type="common">Blackwell switchgrass</name>
    <dbReference type="NCBI Taxonomy" id="38727"/>
    <lineage>
        <taxon>Eukaryota</taxon>
        <taxon>Viridiplantae</taxon>
        <taxon>Streptophyta</taxon>
        <taxon>Embryophyta</taxon>
        <taxon>Tracheophyta</taxon>
        <taxon>Spermatophyta</taxon>
        <taxon>Magnoliopsida</taxon>
        <taxon>Liliopsida</taxon>
        <taxon>Poales</taxon>
        <taxon>Poaceae</taxon>
        <taxon>PACMAD clade</taxon>
        <taxon>Panicoideae</taxon>
        <taxon>Panicodae</taxon>
        <taxon>Paniceae</taxon>
        <taxon>Panicinae</taxon>
        <taxon>Panicum</taxon>
        <taxon>Panicum sect. Hiantes</taxon>
    </lineage>
</organism>
<dbReference type="AlphaFoldDB" id="A0A8T0NI41"/>
<evidence type="ECO:0000256" key="2">
    <source>
        <dbReference type="SAM" id="MobiDB-lite"/>
    </source>
</evidence>
<feature type="chain" id="PRO_5035803753" description="EGF-like domain-containing protein" evidence="3">
    <location>
        <begin position="36"/>
        <end position="207"/>
    </location>
</feature>
<feature type="region of interest" description="Disordered" evidence="2">
    <location>
        <begin position="156"/>
        <end position="207"/>
    </location>
</feature>
<feature type="disulfide bond" evidence="1">
    <location>
        <begin position="104"/>
        <end position="121"/>
    </location>
</feature>
<accession>A0A8T0NI41</accession>
<dbReference type="PROSITE" id="PS50026">
    <property type="entry name" value="EGF_3"/>
    <property type="match status" value="1"/>
</dbReference>
<keyword evidence="3" id="KW-0732">Signal</keyword>
<keyword evidence="6" id="KW-1185">Reference proteome</keyword>
<name>A0A8T0NI41_PANVG</name>
<sequence length="207" mass="20674">MSALARSSTSTASEPEVRLLLLLTALVLVVASAAGASVCDTANCGRGTCAELPKLIPDVPNYACHCDPGCIAASIDRSIQSSSLLGTAADQQFANNPVCAAVSCGPGGACKAGDAPFSYSCECQPGYANLLNLSGLPCVKNCFFGQACSALGLAPAPAPAPGSPPPPAGSHDSSGPPPSGTKGNNSTAIIIDPFHMRDASRRSTLAQ</sequence>
<evidence type="ECO:0000256" key="1">
    <source>
        <dbReference type="PROSITE-ProRule" id="PRU00076"/>
    </source>
</evidence>